<proteinExistence type="predicted"/>
<gene>
    <name evidence="3" type="ORF">HMPREF1563_3475</name>
</gene>
<evidence type="ECO:0000313" key="3">
    <source>
        <dbReference type="EMBL" id="EUD09251.1"/>
    </source>
</evidence>
<sequence length="201" mass="23114">MNIYPNISTPQQTHFSSENTDTVQTSNPNDHPICGELIGAGSTAEVFKDANDPTLLLKKYDLIGIPYDEVLDMAKQESTLFNAFYGDDASIVIQHDGNLYLRMLKVPGVPLSELDTVDIPENLEELYLQLICKLNELKIIHYDLNTSNMLYDKETNSLFPIDFRNAYNDYYSANTDSRRVIDKRLQNRVDNFYEFLDRKNL</sequence>
<name>A0AAV3M0B8_9GAMM</name>
<organism evidence="3 4">
    <name type="scientific">Providencia alcalifaciens 205/92</name>
    <dbReference type="NCBI Taxonomy" id="1256988"/>
    <lineage>
        <taxon>Bacteria</taxon>
        <taxon>Pseudomonadati</taxon>
        <taxon>Pseudomonadota</taxon>
        <taxon>Gammaproteobacteria</taxon>
        <taxon>Enterobacterales</taxon>
        <taxon>Morganellaceae</taxon>
        <taxon>Providencia</taxon>
    </lineage>
</organism>
<dbReference type="InterPro" id="IPR011009">
    <property type="entry name" value="Kinase-like_dom_sf"/>
</dbReference>
<dbReference type="Gene3D" id="1.10.510.10">
    <property type="entry name" value="Transferase(Phosphotransferase) domain 1"/>
    <property type="match status" value="1"/>
</dbReference>
<comment type="caution">
    <text evidence="3">The sequence shown here is derived from an EMBL/GenBank/DDBJ whole genome shotgun (WGS) entry which is preliminary data.</text>
</comment>
<dbReference type="AlphaFoldDB" id="A0AAV3M0B8"/>
<dbReference type="InterPro" id="IPR054466">
    <property type="entry name" value="OspG_kinase"/>
</dbReference>
<dbReference type="Proteomes" id="UP000022311">
    <property type="component" value="Unassembled WGS sequence"/>
</dbReference>
<evidence type="ECO:0000256" key="1">
    <source>
        <dbReference type="SAM" id="MobiDB-lite"/>
    </source>
</evidence>
<dbReference type="SUPFAM" id="SSF56112">
    <property type="entry name" value="Protein kinase-like (PK-like)"/>
    <property type="match status" value="1"/>
</dbReference>
<dbReference type="Pfam" id="PF22303">
    <property type="entry name" value="OspG_kinase"/>
    <property type="match status" value="1"/>
</dbReference>
<accession>A0AAV3M0B8</accession>
<evidence type="ECO:0000313" key="4">
    <source>
        <dbReference type="Proteomes" id="UP000022311"/>
    </source>
</evidence>
<protein>
    <recommendedName>
        <fullName evidence="2">Kinase OspG kinase domain-containing protein</fullName>
    </recommendedName>
</protein>
<dbReference type="Gene3D" id="3.30.200.20">
    <property type="entry name" value="Phosphorylase Kinase, domain 1"/>
    <property type="match status" value="1"/>
</dbReference>
<dbReference type="EMBL" id="JALD01000074">
    <property type="protein sequence ID" value="EUD09251.1"/>
    <property type="molecule type" value="Genomic_DNA"/>
</dbReference>
<feature type="domain" description="Kinase OspG kinase" evidence="2">
    <location>
        <begin position="37"/>
        <end position="188"/>
    </location>
</feature>
<dbReference type="RefSeq" id="WP_036963940.1">
    <property type="nucleotide sequence ID" value="NZ_JALD01000074.1"/>
</dbReference>
<feature type="region of interest" description="Disordered" evidence="1">
    <location>
        <begin position="1"/>
        <end position="29"/>
    </location>
</feature>
<evidence type="ECO:0000259" key="2">
    <source>
        <dbReference type="Pfam" id="PF22303"/>
    </source>
</evidence>
<reference evidence="3 4" key="1">
    <citation type="submission" date="2014-01" db="EMBL/GenBank/DDBJ databases">
        <authorList>
            <person name="Durkin A.S."/>
            <person name="McCorrison J."/>
            <person name="Torralba M."/>
            <person name="Gillis M."/>
            <person name="Haft D.H."/>
            <person name="Methe B."/>
            <person name="Sutton G."/>
            <person name="Nelson K.E."/>
        </authorList>
    </citation>
    <scope>NUCLEOTIDE SEQUENCE [LARGE SCALE GENOMIC DNA]</scope>
    <source>
        <strain evidence="3 4">205/92</strain>
    </source>
</reference>